<dbReference type="Proteomes" id="UP001596091">
    <property type="component" value="Unassembled WGS sequence"/>
</dbReference>
<dbReference type="InterPro" id="IPR015943">
    <property type="entry name" value="WD40/YVTN_repeat-like_dom_sf"/>
</dbReference>
<evidence type="ECO:0000313" key="4">
    <source>
        <dbReference type="Proteomes" id="UP001596091"/>
    </source>
</evidence>
<dbReference type="Gene3D" id="2.130.10.10">
    <property type="entry name" value="YVTN repeat-like/Quinoprotein amine dehydrogenase"/>
    <property type="match status" value="2"/>
</dbReference>
<feature type="signal peptide" evidence="2">
    <location>
        <begin position="1"/>
        <end position="26"/>
    </location>
</feature>
<sequence length="367" mass="38371">MRTPVSLCVAASVAAIVLCGALPAVAQPTPSQSLLVLSKRNHTLSIVDPTTFKVVAKAPVGADPHEVIASSDGKTAYVSIYGGGAYHTLNVIDLIGQKALADIDTGALNGPHGLAFVGGKVWFTAEGAKAFARYDPATQKIDLILGTGQNRTHMIYVTPDESHIYTTNVNSGTVSYFEKTEQTLRPPPMRPGGQQGPPPGQQGPPPGMPPGVGGPPRMDWNQTVIPAGPGDEGFDVSPDGGELWTANAHDGTLSVIDLKAKKNVATIQADVEGANRLKFTLDGKYVLISMLGGGNLVVYDVASRKEFKRVPIGHGAAGILIEPDGKRAFISCGPDNYVAVVDLSSWQVVGHIEAGGEPDGLAWATQQ</sequence>
<name>A0ABW1ELQ1_9BACT</name>
<feature type="region of interest" description="Disordered" evidence="1">
    <location>
        <begin position="177"/>
        <end position="242"/>
    </location>
</feature>
<evidence type="ECO:0000256" key="2">
    <source>
        <dbReference type="SAM" id="SignalP"/>
    </source>
</evidence>
<dbReference type="InterPro" id="IPR051200">
    <property type="entry name" value="Host-pathogen_enzymatic-act"/>
</dbReference>
<feature type="compositionally biased region" description="Pro residues" evidence="1">
    <location>
        <begin position="185"/>
        <end position="213"/>
    </location>
</feature>
<dbReference type="InterPro" id="IPR011045">
    <property type="entry name" value="N2O_reductase_N"/>
</dbReference>
<keyword evidence="2" id="KW-0732">Signal</keyword>
<accession>A0ABW1ELQ1</accession>
<dbReference type="PANTHER" id="PTHR47197:SF3">
    <property type="entry name" value="DIHYDRO-HEME D1 DEHYDROGENASE"/>
    <property type="match status" value="1"/>
</dbReference>
<dbReference type="RefSeq" id="WP_263342243.1">
    <property type="nucleotide sequence ID" value="NZ_JAGSYH010000010.1"/>
</dbReference>
<organism evidence="3 4">
    <name type="scientific">Acidicapsa dinghuensis</name>
    <dbReference type="NCBI Taxonomy" id="2218256"/>
    <lineage>
        <taxon>Bacteria</taxon>
        <taxon>Pseudomonadati</taxon>
        <taxon>Acidobacteriota</taxon>
        <taxon>Terriglobia</taxon>
        <taxon>Terriglobales</taxon>
        <taxon>Acidobacteriaceae</taxon>
        <taxon>Acidicapsa</taxon>
    </lineage>
</organism>
<evidence type="ECO:0000313" key="3">
    <source>
        <dbReference type="EMBL" id="MFC5863893.1"/>
    </source>
</evidence>
<dbReference type="Pfam" id="PF02239">
    <property type="entry name" value="Cytochrom_D1"/>
    <property type="match status" value="1"/>
</dbReference>
<gene>
    <name evidence="3" type="ORF">ACFPT7_16410</name>
</gene>
<protein>
    <submittedName>
        <fullName evidence="3">YncE family protein</fullName>
    </submittedName>
</protein>
<reference evidence="4" key="1">
    <citation type="journal article" date="2019" name="Int. J. Syst. Evol. Microbiol.">
        <title>The Global Catalogue of Microorganisms (GCM) 10K type strain sequencing project: providing services to taxonomists for standard genome sequencing and annotation.</title>
        <authorList>
            <consortium name="The Broad Institute Genomics Platform"/>
            <consortium name="The Broad Institute Genome Sequencing Center for Infectious Disease"/>
            <person name="Wu L."/>
            <person name="Ma J."/>
        </authorList>
    </citation>
    <scope>NUCLEOTIDE SEQUENCE [LARGE SCALE GENOMIC DNA]</scope>
    <source>
        <strain evidence="4">JCM 4087</strain>
    </source>
</reference>
<dbReference type="SUPFAM" id="SSF50974">
    <property type="entry name" value="Nitrous oxide reductase, N-terminal domain"/>
    <property type="match status" value="1"/>
</dbReference>
<comment type="caution">
    <text evidence="3">The sequence shown here is derived from an EMBL/GenBank/DDBJ whole genome shotgun (WGS) entry which is preliminary data.</text>
</comment>
<feature type="chain" id="PRO_5045771373" evidence="2">
    <location>
        <begin position="27"/>
        <end position="367"/>
    </location>
</feature>
<keyword evidence="4" id="KW-1185">Reference proteome</keyword>
<proteinExistence type="predicted"/>
<evidence type="ECO:0000256" key="1">
    <source>
        <dbReference type="SAM" id="MobiDB-lite"/>
    </source>
</evidence>
<dbReference type="EMBL" id="JBHSPH010000007">
    <property type="protein sequence ID" value="MFC5863893.1"/>
    <property type="molecule type" value="Genomic_DNA"/>
</dbReference>
<dbReference type="PANTHER" id="PTHR47197">
    <property type="entry name" value="PROTEIN NIRF"/>
    <property type="match status" value="1"/>
</dbReference>